<gene>
    <name evidence="2" type="ORF">YALI1_F13172g</name>
</gene>
<dbReference type="EMBL" id="CP017558">
    <property type="protein sequence ID" value="AOW06915.1"/>
    <property type="molecule type" value="Genomic_DNA"/>
</dbReference>
<proteinExistence type="predicted"/>
<dbReference type="VEuPathDB" id="FungiDB:YALI1_F13172g"/>
<dbReference type="Proteomes" id="UP000182444">
    <property type="component" value="Chromosome 1F"/>
</dbReference>
<reference evidence="2 3" key="1">
    <citation type="journal article" date="2016" name="PLoS ONE">
        <title>Sequence Assembly of Yarrowia lipolytica Strain W29/CLIB89 Shows Transposable Element Diversity.</title>
        <authorList>
            <person name="Magnan C."/>
            <person name="Yu J."/>
            <person name="Chang I."/>
            <person name="Jahn E."/>
            <person name="Kanomata Y."/>
            <person name="Wu J."/>
            <person name="Zeller M."/>
            <person name="Oakes M."/>
            <person name="Baldi P."/>
            <person name="Sandmeyer S."/>
        </authorList>
    </citation>
    <scope>NUCLEOTIDE SEQUENCE [LARGE SCALE GENOMIC DNA]</scope>
    <source>
        <strain evidence="3">CLIB89(W29)</strain>
    </source>
</reference>
<accession>A0A1D8NMP7</accession>
<sequence length="77" mass="8811">MTLAHSVAGKFLHLWIFRVFLLLIKQIPPLLQSSRGSIEPVYDIFCRMASDLDSQRYLFLLPIGEPHSVFLAPLVWG</sequence>
<name>A0A1D8NMP7_YARLL</name>
<dbReference type="GeneID" id="94583901"/>
<feature type="signal peptide" evidence="1">
    <location>
        <begin position="1"/>
        <end position="33"/>
    </location>
</feature>
<evidence type="ECO:0000313" key="3">
    <source>
        <dbReference type="Proteomes" id="UP000182444"/>
    </source>
</evidence>
<protein>
    <submittedName>
        <fullName evidence="2">Uncharacterized protein</fullName>
    </submittedName>
</protein>
<dbReference type="AlphaFoldDB" id="A0A1D8NMP7"/>
<dbReference type="RefSeq" id="XP_068139416.1">
    <property type="nucleotide sequence ID" value="XM_068283315.1"/>
</dbReference>
<keyword evidence="1" id="KW-0732">Signal</keyword>
<feature type="chain" id="PRO_5009110711" evidence="1">
    <location>
        <begin position="34"/>
        <end position="77"/>
    </location>
</feature>
<evidence type="ECO:0000313" key="2">
    <source>
        <dbReference type="EMBL" id="AOW06915.1"/>
    </source>
</evidence>
<evidence type="ECO:0000256" key="1">
    <source>
        <dbReference type="SAM" id="SignalP"/>
    </source>
</evidence>
<organism evidence="2 3">
    <name type="scientific">Yarrowia lipolytica</name>
    <name type="common">Candida lipolytica</name>
    <dbReference type="NCBI Taxonomy" id="4952"/>
    <lineage>
        <taxon>Eukaryota</taxon>
        <taxon>Fungi</taxon>
        <taxon>Dikarya</taxon>
        <taxon>Ascomycota</taxon>
        <taxon>Saccharomycotina</taxon>
        <taxon>Dipodascomycetes</taxon>
        <taxon>Dipodascales</taxon>
        <taxon>Dipodascales incertae sedis</taxon>
        <taxon>Yarrowia</taxon>
    </lineage>
</organism>